<protein>
    <submittedName>
        <fullName evidence="2">Uncharacterized protein</fullName>
    </submittedName>
</protein>
<sequence length="125" mass="14803">MASNVMRIDQDRCDLLDCLSVKSVIVKPTSLKTNDIWNKTKRKEREKKNRRKERKTKRHVLDIDSNRLNAMKSNIETFKTNFEESVGAYKLSADDVILPMDNESITKHTYDIQMRYCKLVEPQFY</sequence>
<proteinExistence type="predicted"/>
<feature type="compositionally biased region" description="Basic residues" evidence="1">
    <location>
        <begin position="39"/>
        <end position="57"/>
    </location>
</feature>
<keyword evidence="3" id="KW-1185">Reference proteome</keyword>
<evidence type="ECO:0000313" key="2">
    <source>
        <dbReference type="EMBL" id="KAL2735797.1"/>
    </source>
</evidence>
<dbReference type="AlphaFoldDB" id="A0ABD2BSP0"/>
<feature type="region of interest" description="Disordered" evidence="1">
    <location>
        <begin position="37"/>
        <end position="57"/>
    </location>
</feature>
<name>A0ABD2BSP0_VESSQ</name>
<feature type="non-terminal residue" evidence="2">
    <location>
        <position position="125"/>
    </location>
</feature>
<reference evidence="2 3" key="1">
    <citation type="journal article" date="2024" name="Ann. Entomol. Soc. Am.">
        <title>Genomic analyses of the southern and eastern yellowjacket wasps (Hymenoptera: Vespidae) reveal evolutionary signatures of social life.</title>
        <authorList>
            <person name="Catto M.A."/>
            <person name="Caine P.B."/>
            <person name="Orr S.E."/>
            <person name="Hunt B.G."/>
            <person name="Goodisman M.A.D."/>
        </authorList>
    </citation>
    <scope>NUCLEOTIDE SEQUENCE [LARGE SCALE GENOMIC DNA]</scope>
    <source>
        <strain evidence="2">233</strain>
        <tissue evidence="2">Head and thorax</tissue>
    </source>
</reference>
<comment type="caution">
    <text evidence="2">The sequence shown here is derived from an EMBL/GenBank/DDBJ whole genome shotgun (WGS) entry which is preliminary data.</text>
</comment>
<evidence type="ECO:0000313" key="3">
    <source>
        <dbReference type="Proteomes" id="UP001607302"/>
    </source>
</evidence>
<dbReference type="Proteomes" id="UP001607302">
    <property type="component" value="Unassembled WGS sequence"/>
</dbReference>
<evidence type="ECO:0000256" key="1">
    <source>
        <dbReference type="SAM" id="MobiDB-lite"/>
    </source>
</evidence>
<organism evidence="2 3">
    <name type="scientific">Vespula squamosa</name>
    <name type="common">Southern yellow jacket</name>
    <name type="synonym">Wasp</name>
    <dbReference type="NCBI Taxonomy" id="30214"/>
    <lineage>
        <taxon>Eukaryota</taxon>
        <taxon>Metazoa</taxon>
        <taxon>Ecdysozoa</taxon>
        <taxon>Arthropoda</taxon>
        <taxon>Hexapoda</taxon>
        <taxon>Insecta</taxon>
        <taxon>Pterygota</taxon>
        <taxon>Neoptera</taxon>
        <taxon>Endopterygota</taxon>
        <taxon>Hymenoptera</taxon>
        <taxon>Apocrita</taxon>
        <taxon>Aculeata</taxon>
        <taxon>Vespoidea</taxon>
        <taxon>Vespidae</taxon>
        <taxon>Vespinae</taxon>
        <taxon>Vespula</taxon>
    </lineage>
</organism>
<accession>A0ABD2BSP0</accession>
<gene>
    <name evidence="2" type="ORF">V1478_002481</name>
</gene>
<dbReference type="EMBL" id="JAUDFV010000056">
    <property type="protein sequence ID" value="KAL2735797.1"/>
    <property type="molecule type" value="Genomic_DNA"/>
</dbReference>